<comment type="caution">
    <text evidence="5">The sequence shown here is derived from an EMBL/GenBank/DDBJ whole genome shotgun (WGS) entry which is preliminary data.</text>
</comment>
<dbReference type="InterPro" id="IPR039422">
    <property type="entry name" value="MarR/SlyA-like"/>
</dbReference>
<reference evidence="5 6" key="1">
    <citation type="submission" date="2024-04" db="EMBL/GenBank/DDBJ databases">
        <title>Draft genome sequence of Sessilibacter corallicola NBRC 116591.</title>
        <authorList>
            <person name="Miyakawa T."/>
            <person name="Kusuya Y."/>
            <person name="Miura T."/>
        </authorList>
    </citation>
    <scope>NUCLEOTIDE SEQUENCE [LARGE SCALE GENOMIC DNA]</scope>
    <source>
        <strain evidence="5 6">KU-00831-HH</strain>
    </source>
</reference>
<keyword evidence="3" id="KW-0804">Transcription</keyword>
<feature type="domain" description="HTH marR-type" evidence="4">
    <location>
        <begin position="7"/>
        <end position="137"/>
    </location>
</feature>
<dbReference type="PANTHER" id="PTHR33164">
    <property type="entry name" value="TRANSCRIPTIONAL REGULATOR, MARR FAMILY"/>
    <property type="match status" value="1"/>
</dbReference>
<evidence type="ECO:0000313" key="6">
    <source>
        <dbReference type="Proteomes" id="UP001465153"/>
    </source>
</evidence>
<organism evidence="5 6">
    <name type="scientific">Sessilibacter corallicola</name>
    <dbReference type="NCBI Taxonomy" id="2904075"/>
    <lineage>
        <taxon>Bacteria</taxon>
        <taxon>Pseudomonadati</taxon>
        <taxon>Pseudomonadota</taxon>
        <taxon>Gammaproteobacteria</taxon>
        <taxon>Cellvibrionales</taxon>
        <taxon>Cellvibrionaceae</taxon>
        <taxon>Sessilibacter</taxon>
    </lineage>
</organism>
<dbReference type="EMBL" id="BAABWN010000002">
    <property type="protein sequence ID" value="GAA6167067.1"/>
    <property type="molecule type" value="Genomic_DNA"/>
</dbReference>
<evidence type="ECO:0000256" key="3">
    <source>
        <dbReference type="ARBA" id="ARBA00023163"/>
    </source>
</evidence>
<name>A0ABQ0A5Y7_9GAMM</name>
<dbReference type="InterPro" id="IPR036388">
    <property type="entry name" value="WH-like_DNA-bd_sf"/>
</dbReference>
<gene>
    <name evidence="5" type="ORF">NBRC116591_08770</name>
</gene>
<dbReference type="PRINTS" id="PR00598">
    <property type="entry name" value="HTHMARR"/>
</dbReference>
<dbReference type="SUPFAM" id="SSF46785">
    <property type="entry name" value="Winged helix' DNA-binding domain"/>
    <property type="match status" value="1"/>
</dbReference>
<evidence type="ECO:0000256" key="2">
    <source>
        <dbReference type="ARBA" id="ARBA00023125"/>
    </source>
</evidence>
<dbReference type="PROSITE" id="PS50995">
    <property type="entry name" value="HTH_MARR_2"/>
    <property type="match status" value="1"/>
</dbReference>
<dbReference type="Gene3D" id="1.10.10.10">
    <property type="entry name" value="Winged helix-like DNA-binding domain superfamily/Winged helix DNA-binding domain"/>
    <property type="match status" value="1"/>
</dbReference>
<dbReference type="InterPro" id="IPR036390">
    <property type="entry name" value="WH_DNA-bd_sf"/>
</dbReference>
<dbReference type="SMART" id="SM00347">
    <property type="entry name" value="HTH_MARR"/>
    <property type="match status" value="1"/>
</dbReference>
<dbReference type="PANTHER" id="PTHR33164:SF100">
    <property type="entry name" value="OSPR"/>
    <property type="match status" value="1"/>
</dbReference>
<evidence type="ECO:0000256" key="1">
    <source>
        <dbReference type="ARBA" id="ARBA00023015"/>
    </source>
</evidence>
<protein>
    <submittedName>
        <fullName evidence="5">MarR family transcriptional regulator</fullName>
    </submittedName>
</protein>
<keyword evidence="1" id="KW-0805">Transcription regulation</keyword>
<proteinExistence type="predicted"/>
<dbReference type="InterPro" id="IPR055166">
    <property type="entry name" value="Transc_reg_Sar_Rot_HTH"/>
</dbReference>
<sequence>MPDLKLENQVCFSLYSASNALIRAYRPLLDALNLTYLQYMVMIVLWEHKTLNVKQVGHFLRLDSGTLTPLLKRLEEKALVVRRRSTTDERVREITLSSKGEELYQQAKAIPEQLACRISFSYEDAKQLKALADDLLKVIESK</sequence>
<accession>A0ABQ0A5Y7</accession>
<keyword evidence="2" id="KW-0238">DNA-binding</keyword>
<evidence type="ECO:0000313" key="5">
    <source>
        <dbReference type="EMBL" id="GAA6167067.1"/>
    </source>
</evidence>
<dbReference type="Proteomes" id="UP001465153">
    <property type="component" value="Unassembled WGS sequence"/>
</dbReference>
<dbReference type="Pfam" id="PF22381">
    <property type="entry name" value="Staph_reg_Sar_Rot"/>
    <property type="match status" value="1"/>
</dbReference>
<evidence type="ECO:0000259" key="4">
    <source>
        <dbReference type="PROSITE" id="PS50995"/>
    </source>
</evidence>
<dbReference type="InterPro" id="IPR000835">
    <property type="entry name" value="HTH_MarR-typ"/>
</dbReference>
<keyword evidence="6" id="KW-1185">Reference proteome</keyword>